<name>A0A844KL76_9FIRM</name>
<evidence type="ECO:0000313" key="1">
    <source>
        <dbReference type="EMBL" id="MTR81388.1"/>
    </source>
</evidence>
<gene>
    <name evidence="1" type="ORF">GMD30_06590</name>
</gene>
<dbReference type="EMBL" id="WNAL01000011">
    <property type="protein sequence ID" value="MTR81388.1"/>
    <property type="molecule type" value="Genomic_DNA"/>
</dbReference>
<sequence length="194" mass="22284">MVICPKCRSDRTAPILYGYPSHEAFEAEERGELILGGCEMIDGMPHEDYGCLDCGYRWSKELLPATQITKIRYKVVENGPCTIDSQQSWVYEIYPDGRCKEYTYQGQNRKYQFKTEEKVSEKKVYRLACSLQKIIGAPLWEKNIIEGQVCDGCSYNLQITYADKRKEIIKGDVAGGTFDSMLEKFIHAVFNDDK</sequence>
<organism evidence="1 2">
    <name type="scientific">Roseburia faecis</name>
    <dbReference type="NCBI Taxonomy" id="301302"/>
    <lineage>
        <taxon>Bacteria</taxon>
        <taxon>Bacillati</taxon>
        <taxon>Bacillota</taxon>
        <taxon>Clostridia</taxon>
        <taxon>Lachnospirales</taxon>
        <taxon>Lachnospiraceae</taxon>
        <taxon>Roseburia</taxon>
    </lineage>
</organism>
<proteinExistence type="predicted"/>
<evidence type="ECO:0000313" key="2">
    <source>
        <dbReference type="Proteomes" id="UP000446657"/>
    </source>
</evidence>
<comment type="caution">
    <text evidence="1">The sequence shown here is derived from an EMBL/GenBank/DDBJ whole genome shotgun (WGS) entry which is preliminary data.</text>
</comment>
<accession>A0A844KL76</accession>
<dbReference type="AlphaFoldDB" id="A0A844KL76"/>
<protein>
    <submittedName>
        <fullName evidence="1">Uncharacterized protein</fullName>
    </submittedName>
</protein>
<reference evidence="1 2" key="1">
    <citation type="journal article" date="2019" name="Nat. Med.">
        <title>A library of human gut bacterial isolates paired with longitudinal multiomics data enables mechanistic microbiome research.</title>
        <authorList>
            <person name="Poyet M."/>
            <person name="Groussin M."/>
            <person name="Gibbons S.M."/>
            <person name="Avila-Pacheco J."/>
            <person name="Jiang X."/>
            <person name="Kearney S.M."/>
            <person name="Perrotta A.R."/>
            <person name="Berdy B."/>
            <person name="Zhao S."/>
            <person name="Lieberman T.D."/>
            <person name="Swanson P.K."/>
            <person name="Smith M."/>
            <person name="Roesemann S."/>
            <person name="Alexander J.E."/>
            <person name="Rich S.A."/>
            <person name="Livny J."/>
            <person name="Vlamakis H."/>
            <person name="Clish C."/>
            <person name="Bullock K."/>
            <person name="Deik A."/>
            <person name="Scott J."/>
            <person name="Pierce K.A."/>
            <person name="Xavier R.J."/>
            <person name="Alm E.J."/>
        </authorList>
    </citation>
    <scope>NUCLEOTIDE SEQUENCE [LARGE SCALE GENOMIC DNA]</scope>
    <source>
        <strain evidence="1 2">BIOML-A1</strain>
    </source>
</reference>
<dbReference type="Proteomes" id="UP000446657">
    <property type="component" value="Unassembled WGS sequence"/>
</dbReference>